<sequence length="18" mass="2152">MQGFDQRFQVLDSLQLIL</sequence>
<gene>
    <name evidence="1" type="ORF">Prudu_018848</name>
</gene>
<dbReference type="EMBL" id="AP019303">
    <property type="protein sequence ID" value="BBH07041.1"/>
    <property type="molecule type" value="Genomic_DNA"/>
</dbReference>
<organism evidence="1">
    <name type="scientific">Prunus dulcis</name>
    <name type="common">Almond</name>
    <name type="synonym">Amygdalus dulcis</name>
    <dbReference type="NCBI Taxonomy" id="3755"/>
    <lineage>
        <taxon>Eukaryota</taxon>
        <taxon>Viridiplantae</taxon>
        <taxon>Streptophyta</taxon>
        <taxon>Embryophyta</taxon>
        <taxon>Tracheophyta</taxon>
        <taxon>Spermatophyta</taxon>
        <taxon>Magnoliopsida</taxon>
        <taxon>eudicotyledons</taxon>
        <taxon>Gunneridae</taxon>
        <taxon>Pentapetalae</taxon>
        <taxon>rosids</taxon>
        <taxon>fabids</taxon>
        <taxon>Rosales</taxon>
        <taxon>Rosaceae</taxon>
        <taxon>Amygdaloideae</taxon>
        <taxon>Amygdaleae</taxon>
        <taxon>Prunus</taxon>
    </lineage>
</organism>
<evidence type="ECO:0000313" key="1">
    <source>
        <dbReference type="EMBL" id="BBH07041.1"/>
    </source>
</evidence>
<proteinExistence type="predicted"/>
<name>A0A4Y1RRQ5_PRUDU</name>
<accession>A0A4Y1RRQ5</accession>
<dbReference type="AlphaFoldDB" id="A0A4Y1RRQ5"/>
<reference evidence="1" key="1">
    <citation type="journal article" date="2019" name="Science">
        <title>Mutation of a bHLH transcription factor allowed almond domestication.</title>
        <authorList>
            <person name="Sanchez-Perez R."/>
            <person name="Pavan S."/>
            <person name="Mazzeo R."/>
            <person name="Moldovan C."/>
            <person name="Aiese Cigliano R."/>
            <person name="Del Cueto J."/>
            <person name="Ricciardi F."/>
            <person name="Lotti C."/>
            <person name="Ricciardi L."/>
            <person name="Dicenta F."/>
            <person name="Lopez-Marques R.L."/>
            <person name="Lindberg Moller B."/>
        </authorList>
    </citation>
    <scope>NUCLEOTIDE SEQUENCE</scope>
</reference>
<protein>
    <submittedName>
        <fullName evidence="1">FAD-dependent oxidoreductase family protein</fullName>
    </submittedName>
</protein>